<proteinExistence type="predicted"/>
<accession>A0A9P6R3G4</accession>
<comment type="caution">
    <text evidence="2">The sequence shown here is derived from an EMBL/GenBank/DDBJ whole genome shotgun (WGS) entry which is preliminary data.</text>
</comment>
<reference evidence="2" key="1">
    <citation type="journal article" date="2020" name="Fungal Divers.">
        <title>Resolving the Mortierellaceae phylogeny through synthesis of multi-gene phylogenetics and phylogenomics.</title>
        <authorList>
            <person name="Vandepol N."/>
            <person name="Liber J."/>
            <person name="Desiro A."/>
            <person name="Na H."/>
            <person name="Kennedy M."/>
            <person name="Barry K."/>
            <person name="Grigoriev I.V."/>
            <person name="Miller A.N."/>
            <person name="O'Donnell K."/>
            <person name="Stajich J.E."/>
            <person name="Bonito G."/>
        </authorList>
    </citation>
    <scope>NUCLEOTIDE SEQUENCE</scope>
    <source>
        <strain evidence="2">NVP60</strain>
    </source>
</reference>
<evidence type="ECO:0000259" key="1">
    <source>
        <dbReference type="Pfam" id="PF00646"/>
    </source>
</evidence>
<dbReference type="SUPFAM" id="SSF81383">
    <property type="entry name" value="F-box domain"/>
    <property type="match status" value="1"/>
</dbReference>
<organism evidence="2 3">
    <name type="scientific">Linnemannia gamsii</name>
    <dbReference type="NCBI Taxonomy" id="64522"/>
    <lineage>
        <taxon>Eukaryota</taxon>
        <taxon>Fungi</taxon>
        <taxon>Fungi incertae sedis</taxon>
        <taxon>Mucoromycota</taxon>
        <taxon>Mortierellomycotina</taxon>
        <taxon>Mortierellomycetes</taxon>
        <taxon>Mortierellales</taxon>
        <taxon>Mortierellaceae</taxon>
        <taxon>Linnemannia</taxon>
    </lineage>
</organism>
<keyword evidence="3" id="KW-1185">Reference proteome</keyword>
<evidence type="ECO:0000313" key="2">
    <source>
        <dbReference type="EMBL" id="KAG0308897.1"/>
    </source>
</evidence>
<evidence type="ECO:0000313" key="3">
    <source>
        <dbReference type="Proteomes" id="UP000823405"/>
    </source>
</evidence>
<dbReference type="InterPro" id="IPR001810">
    <property type="entry name" value="F-box_dom"/>
</dbReference>
<sequence length="456" mass="51295">MAPTSMTTRALDLPEIKARIASFLNNKDRISCMLVSRDWCSAFAGLVWNTLDFDKDESFSKIPQDVISKYGHLIRNVVQVSKEEHIMALQHPSIACLNKIEFFITHNNLSILLFHDLVGYHRQSLTALRVSGELVADDFLEEQVTSGVYLTLDSLRPTCSLVSLILVEVCISRRAFSSILRSCPSLQSVELLDVIFLGYSPMLEHFRHTGLRTLSAARDQVWSNGEQLLPGTQSLLIHFPALETWKIKDSRVESLAVLEKLKVAILINCPKLKRVRFSMTEADRIATYLDNGFHGLEYCSFNYTALNQPVLLGLLEYQATLTSIVLISKAVKIDLSTPDELTSSKKMIGLLLKTCERLQVLSAEGHRMDVCYLEDENIACMGLQELRVRFLGLDTPALVDGCLETLSTRRKSGAGTVDGPSKSGKLVSDRVCCQLMRFKKLRMVWLGTREYYLATY</sequence>
<dbReference type="InterPro" id="IPR036047">
    <property type="entry name" value="F-box-like_dom_sf"/>
</dbReference>
<dbReference type="Gene3D" id="3.80.10.10">
    <property type="entry name" value="Ribonuclease Inhibitor"/>
    <property type="match status" value="1"/>
</dbReference>
<feature type="domain" description="F-box" evidence="1">
    <location>
        <begin position="11"/>
        <end position="43"/>
    </location>
</feature>
<dbReference type="EMBL" id="JAAAIN010000966">
    <property type="protein sequence ID" value="KAG0308897.1"/>
    <property type="molecule type" value="Genomic_DNA"/>
</dbReference>
<dbReference type="Proteomes" id="UP000823405">
    <property type="component" value="Unassembled WGS sequence"/>
</dbReference>
<dbReference type="AlphaFoldDB" id="A0A9P6R3G4"/>
<dbReference type="InterPro" id="IPR032675">
    <property type="entry name" value="LRR_dom_sf"/>
</dbReference>
<protein>
    <recommendedName>
        <fullName evidence="1">F-box domain-containing protein</fullName>
    </recommendedName>
</protein>
<gene>
    <name evidence="2" type="ORF">BGZ97_013225</name>
</gene>
<dbReference type="Pfam" id="PF00646">
    <property type="entry name" value="F-box"/>
    <property type="match status" value="1"/>
</dbReference>
<dbReference type="OrthoDB" id="2364077at2759"/>
<name>A0A9P6R3G4_9FUNG</name>
<dbReference type="SUPFAM" id="SSF52047">
    <property type="entry name" value="RNI-like"/>
    <property type="match status" value="1"/>
</dbReference>